<dbReference type="EMBL" id="CP001736">
    <property type="protein sequence ID" value="ADB31428.1"/>
    <property type="molecule type" value="Genomic_DNA"/>
</dbReference>
<proteinExistence type="predicted"/>
<dbReference type="RefSeq" id="WP_012919984.1">
    <property type="nucleotide sequence ID" value="NC_013729.1"/>
</dbReference>
<gene>
    <name evidence="4" type="ordered locus">Kfla_2353</name>
</gene>
<keyword evidence="2" id="KW-0012">Acyltransferase</keyword>
<evidence type="ECO:0000256" key="2">
    <source>
        <dbReference type="ARBA" id="ARBA00023315"/>
    </source>
</evidence>
<evidence type="ECO:0000259" key="3">
    <source>
        <dbReference type="PROSITE" id="PS51186"/>
    </source>
</evidence>
<dbReference type="InterPro" id="IPR016181">
    <property type="entry name" value="Acyl_CoA_acyltransferase"/>
</dbReference>
<dbReference type="InterPro" id="IPR050832">
    <property type="entry name" value="Bact_Acetyltransf"/>
</dbReference>
<dbReference type="Proteomes" id="UP000007967">
    <property type="component" value="Chromosome"/>
</dbReference>
<dbReference type="PANTHER" id="PTHR43877:SF1">
    <property type="entry name" value="ACETYLTRANSFERASE"/>
    <property type="match status" value="1"/>
</dbReference>
<reference evidence="5" key="1">
    <citation type="submission" date="2009-09" db="EMBL/GenBank/DDBJ databases">
        <title>The complete genome of Kribbella flavida DSM 17836.</title>
        <authorList>
            <consortium name="US DOE Joint Genome Institute (JGI-PGF)"/>
            <person name="Lucas S."/>
            <person name="Copeland A."/>
            <person name="Lapidus A."/>
            <person name="Glavina del Rio T."/>
            <person name="Dalin E."/>
            <person name="Tice H."/>
            <person name="Bruce D."/>
            <person name="Goodwin L."/>
            <person name="Pitluck S."/>
            <person name="Kyrpides N."/>
            <person name="Mavromatis K."/>
            <person name="Ivanova N."/>
            <person name="Saunders E."/>
            <person name="Brettin T."/>
            <person name="Detter J.C."/>
            <person name="Han C."/>
            <person name="Larimer F."/>
            <person name="Land M."/>
            <person name="Hauser L."/>
            <person name="Markowitz V."/>
            <person name="Cheng J.-F."/>
            <person name="Hugenholtz P."/>
            <person name="Woyke T."/>
            <person name="Wu D."/>
            <person name="Pukall R."/>
            <person name="Klenk H.-P."/>
            <person name="Eisen J.A."/>
        </authorList>
    </citation>
    <scope>NUCLEOTIDE SEQUENCE [LARGE SCALE GENOMIC DNA]</scope>
    <source>
        <strain evidence="5">DSM 17836 / JCM 10339 / NBRC 14399</strain>
    </source>
</reference>
<evidence type="ECO:0000313" key="5">
    <source>
        <dbReference type="Proteomes" id="UP000007967"/>
    </source>
</evidence>
<dbReference type="PANTHER" id="PTHR43877">
    <property type="entry name" value="AMINOALKYLPHOSPHONATE N-ACETYLTRANSFERASE-RELATED-RELATED"/>
    <property type="match status" value="1"/>
</dbReference>
<dbReference type="OrthoDB" id="8843203at2"/>
<reference evidence="4 5" key="2">
    <citation type="journal article" date="2010" name="Stand. Genomic Sci.">
        <title>Complete genome sequence of Kribbella flavida type strain (IFO 14399).</title>
        <authorList>
            <person name="Pukall R."/>
            <person name="Lapidus A."/>
            <person name="Glavina Del Rio T."/>
            <person name="Copeland A."/>
            <person name="Tice H."/>
            <person name="Cheng J.-F."/>
            <person name="Lucas S."/>
            <person name="Chen F."/>
            <person name="Nolan M."/>
            <person name="LaButti K."/>
            <person name="Pati A."/>
            <person name="Ivanova N."/>
            <person name="Mavrommatis K."/>
            <person name="Mikhailova N."/>
            <person name="Pitluck S."/>
            <person name="Bruce D."/>
            <person name="Goodwin L."/>
            <person name="Land M."/>
            <person name="Hauser L."/>
            <person name="Chang Y.-J."/>
            <person name="Jeffries C.D."/>
            <person name="Chen A."/>
            <person name="Palaniappan K."/>
            <person name="Chain P."/>
            <person name="Rohde M."/>
            <person name="Goeker M."/>
            <person name="Bristow J."/>
            <person name="Eisen J.A."/>
            <person name="Markowitz V."/>
            <person name="Hugenholtz P."/>
            <person name="Kyrpides N.C."/>
            <person name="Klenk H.-P."/>
            <person name="Brettin T."/>
        </authorList>
    </citation>
    <scope>NUCLEOTIDE SEQUENCE [LARGE SCALE GENOMIC DNA]</scope>
    <source>
        <strain evidence="5">DSM 17836 / JCM 10339 / NBRC 14399</strain>
    </source>
</reference>
<sequence>MDLRLRAIEVTDGVDAVRAGFTPELVAVDNEVLVGCGALRWWDESDGTRLYLLLGWVEPVLRGRGYGRRILAQLEDRAREHFACHPADVTPMFGGNTRDDDPTVEALLRAAGYHVAFTRVQLTMELDAAPMVDLPAGVELRAASEQDHRAVFEANAEVFSDRSLGYVQDSFEEFEREAAEDFGDHELWTLAYAGDRLVGWVISAIEEDGVADTPWVGVRPDWRRRGLASALLRANHAQLLDHGVRTTGIWTLEENPTGSVALYESLGYRPAARQPRYRKEF</sequence>
<dbReference type="AlphaFoldDB" id="D2PUW2"/>
<feature type="domain" description="N-acetyltransferase" evidence="3">
    <location>
        <begin position="1"/>
        <end position="129"/>
    </location>
</feature>
<evidence type="ECO:0000256" key="1">
    <source>
        <dbReference type="ARBA" id="ARBA00022679"/>
    </source>
</evidence>
<keyword evidence="1 4" id="KW-0808">Transferase</keyword>
<dbReference type="Gene3D" id="3.40.630.30">
    <property type="match status" value="1"/>
</dbReference>
<evidence type="ECO:0000313" key="4">
    <source>
        <dbReference type="EMBL" id="ADB31428.1"/>
    </source>
</evidence>
<dbReference type="eggNOG" id="COG0456">
    <property type="taxonomic scope" value="Bacteria"/>
</dbReference>
<dbReference type="HOGENOM" id="CLU_080729_0_0_11"/>
<dbReference type="GO" id="GO:0016747">
    <property type="term" value="F:acyltransferase activity, transferring groups other than amino-acyl groups"/>
    <property type="evidence" value="ECO:0007669"/>
    <property type="project" value="InterPro"/>
</dbReference>
<dbReference type="InterPro" id="IPR000182">
    <property type="entry name" value="GNAT_dom"/>
</dbReference>
<feature type="domain" description="N-acetyltransferase" evidence="3">
    <location>
        <begin position="138"/>
        <end position="281"/>
    </location>
</feature>
<organism evidence="4 5">
    <name type="scientific">Kribbella flavida (strain DSM 17836 / JCM 10339 / NBRC 14399)</name>
    <dbReference type="NCBI Taxonomy" id="479435"/>
    <lineage>
        <taxon>Bacteria</taxon>
        <taxon>Bacillati</taxon>
        <taxon>Actinomycetota</taxon>
        <taxon>Actinomycetes</taxon>
        <taxon>Propionibacteriales</taxon>
        <taxon>Kribbellaceae</taxon>
        <taxon>Kribbella</taxon>
    </lineage>
</organism>
<dbReference type="CDD" id="cd04301">
    <property type="entry name" value="NAT_SF"/>
    <property type="match status" value="2"/>
</dbReference>
<dbReference type="KEGG" id="kfl:Kfla_2353"/>
<dbReference type="SUPFAM" id="SSF55729">
    <property type="entry name" value="Acyl-CoA N-acyltransferases (Nat)"/>
    <property type="match status" value="2"/>
</dbReference>
<dbReference type="PROSITE" id="PS51186">
    <property type="entry name" value="GNAT"/>
    <property type="match status" value="2"/>
</dbReference>
<accession>D2PUW2</accession>
<dbReference type="STRING" id="479435.Kfla_2353"/>
<protein>
    <submittedName>
        <fullName evidence="4">GCN5-related N-acetyltransferase</fullName>
    </submittedName>
</protein>
<keyword evidence="5" id="KW-1185">Reference proteome</keyword>
<dbReference type="Pfam" id="PF00583">
    <property type="entry name" value="Acetyltransf_1"/>
    <property type="match status" value="2"/>
</dbReference>
<name>D2PUW2_KRIFD</name>